<dbReference type="Gene3D" id="3.40.800.10">
    <property type="entry name" value="Ureohydrolase domain"/>
    <property type="match status" value="1"/>
</dbReference>
<evidence type="ECO:0000313" key="7">
    <source>
        <dbReference type="Proteomes" id="UP000434580"/>
    </source>
</evidence>
<dbReference type="NCBIfam" id="TIGR01230">
    <property type="entry name" value="agmatinase"/>
    <property type="match status" value="1"/>
</dbReference>
<dbReference type="GO" id="GO:0046872">
    <property type="term" value="F:metal ion binding"/>
    <property type="evidence" value="ECO:0007669"/>
    <property type="project" value="UniProtKB-KW"/>
</dbReference>
<dbReference type="AlphaFoldDB" id="A0A5S9QHL8"/>
<reference evidence="6 7" key="1">
    <citation type="submission" date="2019-11" db="EMBL/GenBank/DDBJ databases">
        <authorList>
            <person name="Holert J."/>
        </authorList>
    </citation>
    <scope>NUCLEOTIDE SEQUENCE [LARGE SCALE GENOMIC DNA]</scope>
    <source>
        <strain evidence="6">BC5_2</strain>
    </source>
</reference>
<dbReference type="PANTHER" id="PTHR11358">
    <property type="entry name" value="ARGINASE/AGMATINASE"/>
    <property type="match status" value="1"/>
</dbReference>
<keyword evidence="3 5" id="KW-0378">Hydrolase</keyword>
<dbReference type="GO" id="GO:0008783">
    <property type="term" value="F:agmatinase activity"/>
    <property type="evidence" value="ECO:0007669"/>
    <property type="project" value="TreeGrafter"/>
</dbReference>
<comment type="cofactor">
    <cofactor evidence="4">
        <name>Mn(2+)</name>
        <dbReference type="ChEBI" id="CHEBI:29035"/>
    </cofactor>
    <text evidence="4">Binds 2 manganese ions per subunit.</text>
</comment>
<feature type="binding site" evidence="4">
    <location>
        <position position="219"/>
    </location>
    <ligand>
        <name>Mn(2+)</name>
        <dbReference type="ChEBI" id="CHEBI:29035"/>
        <label>1</label>
    </ligand>
</feature>
<dbReference type="Proteomes" id="UP000434580">
    <property type="component" value="Unassembled WGS sequence"/>
</dbReference>
<evidence type="ECO:0000256" key="3">
    <source>
        <dbReference type="ARBA" id="ARBA00022801"/>
    </source>
</evidence>
<dbReference type="GO" id="GO:0033389">
    <property type="term" value="P:putrescine biosynthetic process from arginine, via agmatine"/>
    <property type="evidence" value="ECO:0007669"/>
    <property type="project" value="TreeGrafter"/>
</dbReference>
<proteinExistence type="inferred from homology"/>
<dbReference type="PIRSF" id="PIRSF036979">
    <property type="entry name" value="Arginase"/>
    <property type="match status" value="1"/>
</dbReference>
<evidence type="ECO:0000313" key="6">
    <source>
        <dbReference type="EMBL" id="CAA0116998.1"/>
    </source>
</evidence>
<accession>A0A5S9QHL8</accession>
<organism evidence="6 7">
    <name type="scientific">BD1-7 clade bacterium</name>
    <dbReference type="NCBI Taxonomy" id="2029982"/>
    <lineage>
        <taxon>Bacteria</taxon>
        <taxon>Pseudomonadati</taxon>
        <taxon>Pseudomonadota</taxon>
        <taxon>Gammaproteobacteria</taxon>
        <taxon>Cellvibrionales</taxon>
        <taxon>Spongiibacteraceae</taxon>
        <taxon>BD1-7 clade</taxon>
    </lineage>
</organism>
<evidence type="ECO:0000256" key="5">
    <source>
        <dbReference type="RuleBase" id="RU003684"/>
    </source>
</evidence>
<dbReference type="EC" id="3.5.3.24" evidence="6"/>
<comment type="similarity">
    <text evidence="1">Belongs to the arginase family. Agmatinase subfamily.</text>
</comment>
<name>A0A5S9QHL8_9GAMM</name>
<evidence type="ECO:0000256" key="4">
    <source>
        <dbReference type="PIRSR" id="PIRSR036979-1"/>
    </source>
</evidence>
<dbReference type="PROSITE" id="PS01053">
    <property type="entry name" value="ARGINASE_1"/>
    <property type="match status" value="1"/>
</dbReference>
<sequence length="297" mass="32535">MSDAIPTDEFPIFLGSEIEQAAAEKAAFHVLPVPYENTVSYGGGTRYGPSSILKASWQLEQWDGKSKPCAQGIHTCEPVDCQQSPGEVIEAIAEATQKIVEAGAMPVVLGGEHTVTLGVVKGLLNAGITDFGLVQIDAHADLRDAFEGDPLSHASVMRRIVNLDIPLLQLGIRAFCEEEIEARDRYGVRYLDADDLVPQRVQQIEIPEDFPEKVFFTLDIDGMDPSVFPSTGTPVPGGLDWYQTLNLFESVASQREIIGFDIMEFAPIEGFHAYDFAASLLTYKLMGIIERSETARV</sequence>
<feature type="binding site" evidence="4">
    <location>
        <position position="221"/>
    </location>
    <ligand>
        <name>Mn(2+)</name>
        <dbReference type="ChEBI" id="CHEBI:29035"/>
        <label>1</label>
    </ligand>
</feature>
<feature type="binding site" evidence="4">
    <location>
        <position position="141"/>
    </location>
    <ligand>
        <name>Mn(2+)</name>
        <dbReference type="ChEBI" id="CHEBI:29035"/>
        <label>1</label>
    </ligand>
</feature>
<feature type="binding site" evidence="4">
    <location>
        <position position="113"/>
    </location>
    <ligand>
        <name>Mn(2+)</name>
        <dbReference type="ChEBI" id="CHEBI:29035"/>
        <label>1</label>
    </ligand>
</feature>
<feature type="binding site" evidence="4">
    <location>
        <position position="137"/>
    </location>
    <ligand>
        <name>Mn(2+)</name>
        <dbReference type="ChEBI" id="CHEBI:29035"/>
        <label>1</label>
    </ligand>
</feature>
<dbReference type="OrthoDB" id="9789727at2"/>
<dbReference type="InterPro" id="IPR023696">
    <property type="entry name" value="Ureohydrolase_dom_sf"/>
</dbReference>
<dbReference type="CDD" id="cd11593">
    <property type="entry name" value="Agmatinase-like_2"/>
    <property type="match status" value="1"/>
</dbReference>
<dbReference type="EMBL" id="CACSII010000019">
    <property type="protein sequence ID" value="CAA0116998.1"/>
    <property type="molecule type" value="Genomic_DNA"/>
</dbReference>
<dbReference type="PROSITE" id="PS51409">
    <property type="entry name" value="ARGINASE_2"/>
    <property type="match status" value="1"/>
</dbReference>
<dbReference type="Pfam" id="PF00491">
    <property type="entry name" value="Arginase"/>
    <property type="match status" value="1"/>
</dbReference>
<keyword evidence="2 4" id="KW-0479">Metal-binding</keyword>
<dbReference type="GO" id="GO:0043920">
    <property type="term" value="F:aminopropylagmatine ureohydrolase activity"/>
    <property type="evidence" value="ECO:0007669"/>
    <property type="project" value="UniProtKB-EC"/>
</dbReference>
<gene>
    <name evidence="6" type="ORF">DPBNPPHM_02158</name>
</gene>
<dbReference type="InterPro" id="IPR005925">
    <property type="entry name" value="Agmatinase-rel"/>
</dbReference>
<dbReference type="SUPFAM" id="SSF52768">
    <property type="entry name" value="Arginase/deacetylase"/>
    <property type="match status" value="1"/>
</dbReference>
<feature type="binding site" evidence="4">
    <location>
        <position position="139"/>
    </location>
    <ligand>
        <name>Mn(2+)</name>
        <dbReference type="ChEBI" id="CHEBI:29035"/>
        <label>1</label>
    </ligand>
</feature>
<dbReference type="InterPro" id="IPR006035">
    <property type="entry name" value="Ureohydrolase"/>
</dbReference>
<evidence type="ECO:0000256" key="2">
    <source>
        <dbReference type="ARBA" id="ARBA00022723"/>
    </source>
</evidence>
<dbReference type="InterPro" id="IPR020855">
    <property type="entry name" value="Ureohydrolase_Mn_BS"/>
</dbReference>
<evidence type="ECO:0000256" key="1">
    <source>
        <dbReference type="ARBA" id="ARBA00009227"/>
    </source>
</evidence>
<protein>
    <submittedName>
        <fullName evidence="6">N(1)-aminopropylagmatine ureohydrolase</fullName>
        <ecNumber evidence="6">3.5.3.24</ecNumber>
    </submittedName>
</protein>
<keyword evidence="4" id="KW-0464">Manganese</keyword>
<dbReference type="PANTHER" id="PTHR11358:SF26">
    <property type="entry name" value="GUANIDINO ACID HYDROLASE, MITOCHONDRIAL"/>
    <property type="match status" value="1"/>
</dbReference>